<organism evidence="2 3">
    <name type="scientific">Thalassiosira pseudonana</name>
    <name type="common">Marine diatom</name>
    <name type="synonym">Cyclotella nana</name>
    <dbReference type="NCBI Taxonomy" id="35128"/>
    <lineage>
        <taxon>Eukaryota</taxon>
        <taxon>Sar</taxon>
        <taxon>Stramenopiles</taxon>
        <taxon>Ochrophyta</taxon>
        <taxon>Bacillariophyta</taxon>
        <taxon>Coscinodiscophyceae</taxon>
        <taxon>Thalassiosirophycidae</taxon>
        <taxon>Thalassiosirales</taxon>
        <taxon>Thalassiosiraceae</taxon>
        <taxon>Thalassiosira</taxon>
    </lineage>
</organism>
<feature type="compositionally biased region" description="Basic and acidic residues" evidence="1">
    <location>
        <begin position="241"/>
        <end position="250"/>
    </location>
</feature>
<dbReference type="PaxDb" id="35128-Thaps22686"/>
<gene>
    <name evidence="2" type="ORF">THAPSDRAFT_22686</name>
</gene>
<dbReference type="eggNOG" id="ENOG502SSNP">
    <property type="taxonomic scope" value="Eukaryota"/>
</dbReference>
<protein>
    <submittedName>
        <fullName evidence="2">Uncharacterized protein</fullName>
    </submittedName>
</protein>
<name>B8C2L5_THAPS</name>
<reference evidence="2 3" key="2">
    <citation type="journal article" date="2008" name="Nature">
        <title>The Phaeodactylum genome reveals the evolutionary history of diatom genomes.</title>
        <authorList>
            <person name="Bowler C."/>
            <person name="Allen A.E."/>
            <person name="Badger J.H."/>
            <person name="Grimwood J."/>
            <person name="Jabbari K."/>
            <person name="Kuo A."/>
            <person name="Maheswari U."/>
            <person name="Martens C."/>
            <person name="Maumus F."/>
            <person name="Otillar R.P."/>
            <person name="Rayko E."/>
            <person name="Salamov A."/>
            <person name="Vandepoele K."/>
            <person name="Beszteri B."/>
            <person name="Gruber A."/>
            <person name="Heijde M."/>
            <person name="Katinka M."/>
            <person name="Mock T."/>
            <person name="Valentin K."/>
            <person name="Verret F."/>
            <person name="Berges J.A."/>
            <person name="Brownlee C."/>
            <person name="Cadoret J.P."/>
            <person name="Chiovitti A."/>
            <person name="Choi C.J."/>
            <person name="Coesel S."/>
            <person name="De Martino A."/>
            <person name="Detter J.C."/>
            <person name="Durkin C."/>
            <person name="Falciatore A."/>
            <person name="Fournet J."/>
            <person name="Haruta M."/>
            <person name="Huysman M.J."/>
            <person name="Jenkins B.D."/>
            <person name="Jiroutova K."/>
            <person name="Jorgensen R.E."/>
            <person name="Joubert Y."/>
            <person name="Kaplan A."/>
            <person name="Kroger N."/>
            <person name="Kroth P.G."/>
            <person name="La Roche J."/>
            <person name="Lindquist E."/>
            <person name="Lommer M."/>
            <person name="Martin-Jezequel V."/>
            <person name="Lopez P.J."/>
            <person name="Lucas S."/>
            <person name="Mangogna M."/>
            <person name="McGinnis K."/>
            <person name="Medlin L.K."/>
            <person name="Montsant A."/>
            <person name="Oudot-Le Secq M.P."/>
            <person name="Napoli C."/>
            <person name="Obornik M."/>
            <person name="Parker M.S."/>
            <person name="Petit J.L."/>
            <person name="Porcel B.M."/>
            <person name="Poulsen N."/>
            <person name="Robison M."/>
            <person name="Rychlewski L."/>
            <person name="Rynearson T.A."/>
            <person name="Schmutz J."/>
            <person name="Shapiro H."/>
            <person name="Siaut M."/>
            <person name="Stanley M."/>
            <person name="Sussman M.R."/>
            <person name="Taylor A.R."/>
            <person name="Vardi A."/>
            <person name="von Dassow P."/>
            <person name="Vyverman W."/>
            <person name="Willis A."/>
            <person name="Wyrwicz L.S."/>
            <person name="Rokhsar D.S."/>
            <person name="Weissenbach J."/>
            <person name="Armbrust E.V."/>
            <person name="Green B.R."/>
            <person name="Van de Peer Y."/>
            <person name="Grigoriev I.V."/>
        </authorList>
    </citation>
    <scope>NUCLEOTIDE SEQUENCE [LARGE SCALE GENOMIC DNA]</scope>
    <source>
        <strain evidence="2 3">CCMP1335</strain>
    </source>
</reference>
<dbReference type="GeneID" id="7449614"/>
<dbReference type="HOGENOM" id="CLU_935355_0_0_1"/>
<dbReference type="AlphaFoldDB" id="B8C2L5"/>
<dbReference type="RefSeq" id="XP_002290656.1">
    <property type="nucleotide sequence ID" value="XM_002290620.1"/>
</dbReference>
<reference evidence="2 3" key="1">
    <citation type="journal article" date="2004" name="Science">
        <title>The genome of the diatom Thalassiosira pseudonana: ecology, evolution, and metabolism.</title>
        <authorList>
            <person name="Armbrust E.V."/>
            <person name="Berges J.A."/>
            <person name="Bowler C."/>
            <person name="Green B.R."/>
            <person name="Martinez D."/>
            <person name="Putnam N.H."/>
            <person name="Zhou S."/>
            <person name="Allen A.E."/>
            <person name="Apt K.E."/>
            <person name="Bechner M."/>
            <person name="Brzezinski M.A."/>
            <person name="Chaal B.K."/>
            <person name="Chiovitti A."/>
            <person name="Davis A.K."/>
            <person name="Demarest M.S."/>
            <person name="Detter J.C."/>
            <person name="Glavina T."/>
            <person name="Goodstein D."/>
            <person name="Hadi M.Z."/>
            <person name="Hellsten U."/>
            <person name="Hildebrand M."/>
            <person name="Jenkins B.D."/>
            <person name="Jurka J."/>
            <person name="Kapitonov V.V."/>
            <person name="Kroger N."/>
            <person name="Lau W.W."/>
            <person name="Lane T.W."/>
            <person name="Larimer F.W."/>
            <person name="Lippmeier J.C."/>
            <person name="Lucas S."/>
            <person name="Medina M."/>
            <person name="Montsant A."/>
            <person name="Obornik M."/>
            <person name="Parker M.S."/>
            <person name="Palenik B."/>
            <person name="Pazour G.J."/>
            <person name="Richardson P.M."/>
            <person name="Rynearson T.A."/>
            <person name="Saito M.A."/>
            <person name="Schwartz D.C."/>
            <person name="Thamatrakoln K."/>
            <person name="Valentin K."/>
            <person name="Vardi A."/>
            <person name="Wilkerson F.P."/>
            <person name="Rokhsar D.S."/>
        </authorList>
    </citation>
    <scope>NUCLEOTIDE SEQUENCE [LARGE SCALE GENOMIC DNA]</scope>
    <source>
        <strain evidence="2 3">CCMP1335</strain>
    </source>
</reference>
<evidence type="ECO:0000313" key="2">
    <source>
        <dbReference type="EMBL" id="EED92408.1"/>
    </source>
</evidence>
<sequence>MEVTNASHKSTHDEKRQCQPRRINNFLEVGGMKLLARWLVDSFTVVRLPKGHEASPTGCLLLPLLHLLKAIPFNKDAVMASQIHKCIKRLKKALDTLVSGLDPSQLKRQKHPISGGLSVGEVISALDETMRVWKESAAAIAAVDGRTADVTEESQHNPYQAMQQQLELRFDVLAKYQSEGGPPPDWLPSSVSPIISGKFNLLAMHAASILNASSLPKAIVSGDKSNIVRQPEKQPGQNDKPAVRRPKDEVQPQSTQKTIAASRENKRTLDDLLFIKRKDIPGSKHAENLQQRAHASTD</sequence>
<dbReference type="KEGG" id="tps:THAPSDRAFT_22686"/>
<evidence type="ECO:0000256" key="1">
    <source>
        <dbReference type="SAM" id="MobiDB-lite"/>
    </source>
</evidence>
<dbReference type="Proteomes" id="UP000001449">
    <property type="component" value="Chromosome 5"/>
</dbReference>
<dbReference type="InParanoid" id="B8C2L5"/>
<evidence type="ECO:0000313" key="3">
    <source>
        <dbReference type="Proteomes" id="UP000001449"/>
    </source>
</evidence>
<feature type="region of interest" description="Disordered" evidence="1">
    <location>
        <begin position="226"/>
        <end position="264"/>
    </location>
</feature>
<proteinExistence type="predicted"/>
<keyword evidence="3" id="KW-1185">Reference proteome</keyword>
<accession>B8C2L5</accession>
<dbReference type="EMBL" id="CM000642">
    <property type="protein sequence ID" value="EED92408.1"/>
    <property type="molecule type" value="Genomic_DNA"/>
</dbReference>